<dbReference type="InterPro" id="IPR027417">
    <property type="entry name" value="P-loop_NTPase"/>
</dbReference>
<dbReference type="SUPFAM" id="SSF82171">
    <property type="entry name" value="DPP6 N-terminal domain-like"/>
    <property type="match status" value="1"/>
</dbReference>
<dbReference type="Gene3D" id="3.40.50.300">
    <property type="entry name" value="P-loop containing nucleotide triphosphate hydrolases"/>
    <property type="match status" value="1"/>
</dbReference>
<evidence type="ECO:0000256" key="1">
    <source>
        <dbReference type="ARBA" id="ARBA00022574"/>
    </source>
</evidence>
<keyword evidence="1 3" id="KW-0853">WD repeat</keyword>
<feature type="repeat" description="WD" evidence="3">
    <location>
        <begin position="1249"/>
        <end position="1290"/>
    </location>
</feature>
<sequence>MTQPRKRPACCNLEDSECCGESARIPVTKWNRIAEIEEPSSSPGVEEDSLPFDTRTENANVSRISEASAAQETSQRYRRPASREDFQIAIICALPIEYNAVCLLIDQWWDEGGKTYGRAPGDLNTYRNGRLGEHNVVLLLLPKMGKSSAAGSTASMRSSYYNVSLALLVGICGGVPSAGKREVLLGDVVIGEHIFQYDFGRQYRRQHVPKAEEEGNLGSLNKELSGLLAYFKTEPGRKEAQRNAAKYLTVLQKASVDTESETDYRYPGIPQDKLFQAIYPHKHQEEEEGNCQLCAGDTEDYCQEADRTSCEDLGCDEDMLMVRLRLKKKQKLATEEERQRPEIFIGNIASGDTVMRSSEHRDQIARQGDIIAFEMEGAGAFDETPSLVIKGVSDYADSHKNKIWQPFAAATAASVAKAVLERYTPPEAHTTATLNKYGFDEQDQKCLADLRVTNPVDDKARITQTKGNLLKDSYAWILEHDDFKAWKRDETQVLWITGDPGKGKTMLLCGLIEEIGPSTMLEDKTAETLLSYFLFQGTDSRIHNATAALRSLISMLFEQHPALITVVREKYDAFGKQLFQDTNAWFALSAIFTNILKDLGNKRVYIFLDALDECTIDASKLLDIIVQSSTFLHVKWILSSRNIADIQRRLKSHNSCARLRLESEANAEYVSKAVDNYIEHSISELSLVFSDQVDILTVRDTMRQKANGTFLWVSLITRELKEANFWDVDQILEEFPTELSTVYDRMVEQIKQQRPETRRLCSLILSTLVVVYRPLHLEEVAVLPHLPKNVSGKPEIVQNLIHQCASFFSIRDNYVYIIHQSAMDFLSETGVDLLIPNEAGWRAERHNMIFSQSLKALSTTLKRDIYNLEQPDFLVENIQVPHPDPLISVRYSCVHWIHHFSQTERCGAGRTGGEESIRIFLKKHFLHWLEALGLVGKIFEGIRGVILLLSMVEAAAAPDLHGFLSDARRFILSFASIIQEAPLQTYYSALSFAPQQSLVRQQFENDRCRSIDINPVQEEWGPLLQTIKAPGNYVDSLTLSPDGQTIISCSDSAEVVFWDRFTGMMLKRAVDRWSPTSETIISSDGKKIMSNGTLTSRGGFKLIWDHETDATVSKPSNLGYRKIDQGAYSTDGETVLLARKKGSSYKILIKSSSSNESWDKLKLEANALAFSPDCRLIAYLFRGELKLWDIKAGKVLRAFETGITNEEPDHPGRNPTTSILFSPNGEFIASKSNNTMRLFDAETGECVTVVRYSSAIEAISISPNSRMLACALGDATVKLWDIPEGHECQSLTGCEEIVGSMAFSPDSEMIATASALTSPVSIPIKAKVSIRIWNTTTGELLRVLEAHDCRSNSIAFPPDGQTLILASGDGIVRRWNIATGEAIPATECRSIDRRLWHGTDISISPTGESIALTSSSSGVDLAFIRLWDKDMSTVMHTLEGCGKPIDPVVFSPNGRIIAAAFNNLNFAPADGRGSAEIKIWDVETGALLRTCNIPDRFLNTMTFSPDGRVIALASNDGIIFMDVETGSVDRTYDPEWSGAHRISYSPCGRKILVLFAELYGRDRKNVAVKYWDLATMTFSPEPGSRGKMFSPFPHMGRLGSGIVARPKANSLATAISPGSEIVITGTTQYCYEISIYNTVSGEAREIPVNHLSHITSIAFSPDGETVVLGSNNSTILVWELEKPKTNTDPVANNEGLDMYMAIHEFIISEDTGTAVSLSVESMGDDYMYSIGILWDTVTGKYLCTPLANEPVRDNTNRCIAVSPDGKRLAYGYGCVYPSSESVPRVKLLTFDAEANPLEEIPLDLNPHQHSNVTLLVRHPMTFSLDGKELRVMLKNFGREEPLRERTFDTPTPRGYTIMSYDASSGRYLGQLDFESDGFAASLSQGGELFASVTHAKTDDPLSPQPSSQTIKIQTLKDLRHLSTLEGFEGSINETRFSQDSKFLLVRHSARNDSFLSVCDILENTVLSRHTEDFKKNKFPLEVYATEPPESAPYLRTRTGVSDILTSPEEIRAVFPRGEEYPAVLSKCLFVEDDWIAHGGKRVIRLPEKYTGITAHAFRDNLLVIASAGGGVLFLRSR</sequence>
<dbReference type="PANTHER" id="PTHR46082">
    <property type="entry name" value="ATP/GTP-BINDING PROTEIN-RELATED"/>
    <property type="match status" value="1"/>
</dbReference>
<evidence type="ECO:0000313" key="7">
    <source>
        <dbReference type="Proteomes" id="UP001370758"/>
    </source>
</evidence>
<accession>A0AAV9WJQ5</accession>
<feature type="region of interest" description="Disordered" evidence="4">
    <location>
        <begin position="59"/>
        <end position="78"/>
    </location>
</feature>
<dbReference type="EMBL" id="JAVHJL010000002">
    <property type="protein sequence ID" value="KAK6509042.1"/>
    <property type="molecule type" value="Genomic_DNA"/>
</dbReference>
<dbReference type="InterPro" id="IPR053137">
    <property type="entry name" value="NLR-like"/>
</dbReference>
<dbReference type="InterPro" id="IPR015943">
    <property type="entry name" value="WD40/YVTN_repeat-like_dom_sf"/>
</dbReference>
<gene>
    <name evidence="6" type="ORF">TWF481_003807</name>
</gene>
<dbReference type="Pfam" id="PF01048">
    <property type="entry name" value="PNP_UDP_1"/>
    <property type="match status" value="1"/>
</dbReference>
<dbReference type="InterPro" id="IPR035994">
    <property type="entry name" value="Nucleoside_phosphorylase_sf"/>
</dbReference>
<proteinExistence type="predicted"/>
<comment type="caution">
    <text evidence="6">The sequence shown here is derived from an EMBL/GenBank/DDBJ whole genome shotgun (WGS) entry which is preliminary data.</text>
</comment>
<feature type="domain" description="NACHT" evidence="5">
    <location>
        <begin position="492"/>
        <end position="641"/>
    </location>
</feature>
<feature type="compositionally biased region" description="Polar residues" evidence="4">
    <location>
        <begin position="59"/>
        <end position="74"/>
    </location>
</feature>
<evidence type="ECO:0000259" key="5">
    <source>
        <dbReference type="PROSITE" id="PS50837"/>
    </source>
</evidence>
<dbReference type="GO" id="GO:0009116">
    <property type="term" value="P:nucleoside metabolic process"/>
    <property type="evidence" value="ECO:0007669"/>
    <property type="project" value="InterPro"/>
</dbReference>
<dbReference type="Proteomes" id="UP001370758">
    <property type="component" value="Unassembled WGS sequence"/>
</dbReference>
<dbReference type="InterPro" id="IPR011047">
    <property type="entry name" value="Quinoprotein_ADH-like_sf"/>
</dbReference>
<dbReference type="Pfam" id="PF24883">
    <property type="entry name" value="NPHP3_N"/>
    <property type="match status" value="1"/>
</dbReference>
<dbReference type="PROSITE" id="PS50837">
    <property type="entry name" value="NACHT"/>
    <property type="match status" value="1"/>
</dbReference>
<dbReference type="CDD" id="cd00200">
    <property type="entry name" value="WD40"/>
    <property type="match status" value="1"/>
</dbReference>
<dbReference type="Pfam" id="PF00400">
    <property type="entry name" value="WD40"/>
    <property type="match status" value="4"/>
</dbReference>
<dbReference type="SMART" id="SM00320">
    <property type="entry name" value="WD40"/>
    <property type="match status" value="11"/>
</dbReference>
<name>A0AAV9WJQ5_9PEZI</name>
<dbReference type="InterPro" id="IPR036322">
    <property type="entry name" value="WD40_repeat_dom_sf"/>
</dbReference>
<dbReference type="InterPro" id="IPR000845">
    <property type="entry name" value="Nucleoside_phosphorylase_d"/>
</dbReference>
<dbReference type="InterPro" id="IPR019775">
    <property type="entry name" value="WD40_repeat_CS"/>
</dbReference>
<keyword evidence="2" id="KW-0677">Repeat</keyword>
<feature type="repeat" description="WD" evidence="3">
    <location>
        <begin position="1647"/>
        <end position="1688"/>
    </location>
</feature>
<dbReference type="Gene3D" id="3.40.50.1580">
    <property type="entry name" value="Nucleoside phosphorylase domain"/>
    <property type="match status" value="1"/>
</dbReference>
<evidence type="ECO:0000256" key="3">
    <source>
        <dbReference type="PROSITE-ProRule" id="PRU00221"/>
    </source>
</evidence>
<dbReference type="Gene3D" id="2.130.10.10">
    <property type="entry name" value="YVTN repeat-like/Quinoprotein amine dehydrogenase"/>
    <property type="match status" value="4"/>
</dbReference>
<evidence type="ECO:0000256" key="2">
    <source>
        <dbReference type="ARBA" id="ARBA00022737"/>
    </source>
</evidence>
<evidence type="ECO:0000313" key="6">
    <source>
        <dbReference type="EMBL" id="KAK6509042.1"/>
    </source>
</evidence>
<protein>
    <recommendedName>
        <fullName evidence="5">NACHT domain-containing protein</fullName>
    </recommendedName>
</protein>
<dbReference type="SUPFAM" id="SSF50978">
    <property type="entry name" value="WD40 repeat-like"/>
    <property type="match status" value="1"/>
</dbReference>
<dbReference type="SUPFAM" id="SSF50998">
    <property type="entry name" value="Quinoprotein alcohol dehydrogenase-like"/>
    <property type="match status" value="1"/>
</dbReference>
<dbReference type="SUPFAM" id="SSF52540">
    <property type="entry name" value="P-loop containing nucleoside triphosphate hydrolases"/>
    <property type="match status" value="1"/>
</dbReference>
<dbReference type="PROSITE" id="PS50294">
    <property type="entry name" value="WD_REPEATS_REGION"/>
    <property type="match status" value="3"/>
</dbReference>
<feature type="repeat" description="WD" evidence="3">
    <location>
        <begin position="1027"/>
        <end position="1068"/>
    </location>
</feature>
<dbReference type="PANTHER" id="PTHR46082:SF6">
    <property type="entry name" value="AAA+ ATPASE DOMAIN-CONTAINING PROTEIN-RELATED"/>
    <property type="match status" value="1"/>
</dbReference>
<dbReference type="GO" id="GO:0003824">
    <property type="term" value="F:catalytic activity"/>
    <property type="evidence" value="ECO:0007669"/>
    <property type="project" value="InterPro"/>
</dbReference>
<keyword evidence="7" id="KW-1185">Reference proteome</keyword>
<dbReference type="InterPro" id="IPR056884">
    <property type="entry name" value="NPHP3-like_N"/>
</dbReference>
<dbReference type="SUPFAM" id="SSF53167">
    <property type="entry name" value="Purine and uridine phosphorylases"/>
    <property type="match status" value="1"/>
</dbReference>
<dbReference type="PROSITE" id="PS50082">
    <property type="entry name" value="WD_REPEATS_2"/>
    <property type="match status" value="4"/>
</dbReference>
<dbReference type="InterPro" id="IPR001680">
    <property type="entry name" value="WD40_rpt"/>
</dbReference>
<organism evidence="6 7">
    <name type="scientific">Arthrobotrys musiformis</name>
    <dbReference type="NCBI Taxonomy" id="47236"/>
    <lineage>
        <taxon>Eukaryota</taxon>
        <taxon>Fungi</taxon>
        <taxon>Dikarya</taxon>
        <taxon>Ascomycota</taxon>
        <taxon>Pezizomycotina</taxon>
        <taxon>Orbiliomycetes</taxon>
        <taxon>Orbiliales</taxon>
        <taxon>Orbiliaceae</taxon>
        <taxon>Arthrobotrys</taxon>
    </lineage>
</organism>
<dbReference type="InterPro" id="IPR007111">
    <property type="entry name" value="NACHT_NTPase"/>
</dbReference>
<feature type="repeat" description="WD" evidence="3">
    <location>
        <begin position="1344"/>
        <end position="1385"/>
    </location>
</feature>
<evidence type="ECO:0000256" key="4">
    <source>
        <dbReference type="SAM" id="MobiDB-lite"/>
    </source>
</evidence>
<reference evidence="6 7" key="1">
    <citation type="submission" date="2023-08" db="EMBL/GenBank/DDBJ databases">
        <authorList>
            <person name="Palmer J.M."/>
        </authorList>
    </citation>
    <scope>NUCLEOTIDE SEQUENCE [LARGE SCALE GENOMIC DNA]</scope>
    <source>
        <strain evidence="6 7">TWF481</strain>
    </source>
</reference>
<dbReference type="PROSITE" id="PS00678">
    <property type="entry name" value="WD_REPEATS_1"/>
    <property type="match status" value="1"/>
</dbReference>